<feature type="chain" id="PRO_5025442139" description="DUF2946 domain-containing protein" evidence="1">
    <location>
        <begin position="20"/>
        <end position="121"/>
    </location>
</feature>
<dbReference type="InterPro" id="IPR021333">
    <property type="entry name" value="DUF2946"/>
</dbReference>
<keyword evidence="1" id="KW-0732">Signal</keyword>
<dbReference type="KEGG" id="mpar:F7D14_19440"/>
<reference evidence="2 3" key="1">
    <citation type="submission" date="2019-09" db="EMBL/GenBank/DDBJ databases">
        <title>Isolation and complete genome sequencing of Methylocystis species.</title>
        <authorList>
            <person name="Rumah B.L."/>
            <person name="Stead C.E."/>
            <person name="Stevens B.C."/>
            <person name="Minton N.P."/>
            <person name="Grosse-Honebrink A."/>
            <person name="Zhang Y."/>
        </authorList>
    </citation>
    <scope>NUCLEOTIDE SEQUENCE [LARGE SCALE GENOMIC DNA]</scope>
    <source>
        <strain evidence="2 3">BRCS2</strain>
    </source>
</reference>
<protein>
    <recommendedName>
        <fullName evidence="4">DUF2946 domain-containing protein</fullName>
    </recommendedName>
</protein>
<evidence type="ECO:0000313" key="2">
    <source>
        <dbReference type="EMBL" id="QGM99444.1"/>
    </source>
</evidence>
<dbReference type="Pfam" id="PF11162">
    <property type="entry name" value="DUF2946"/>
    <property type="match status" value="1"/>
</dbReference>
<feature type="signal peptide" evidence="1">
    <location>
        <begin position="1"/>
        <end position="19"/>
    </location>
</feature>
<organism evidence="2 3">
    <name type="scientific">Methylocystis parvus</name>
    <dbReference type="NCBI Taxonomy" id="134"/>
    <lineage>
        <taxon>Bacteria</taxon>
        <taxon>Pseudomonadati</taxon>
        <taxon>Pseudomonadota</taxon>
        <taxon>Alphaproteobacteria</taxon>
        <taxon>Hyphomicrobiales</taxon>
        <taxon>Methylocystaceae</taxon>
        <taxon>Methylocystis</taxon>
    </lineage>
</organism>
<evidence type="ECO:0000313" key="3">
    <source>
        <dbReference type="Proteomes" id="UP000422569"/>
    </source>
</evidence>
<keyword evidence="3" id="KW-1185">Reference proteome</keyword>
<accession>A0A6B8M603</accession>
<dbReference type="EMBL" id="CP044331">
    <property type="protein sequence ID" value="QGM99444.1"/>
    <property type="molecule type" value="Genomic_DNA"/>
</dbReference>
<dbReference type="RefSeq" id="WP_026016034.1">
    <property type="nucleotide sequence ID" value="NZ_CP044331.1"/>
</dbReference>
<gene>
    <name evidence="2" type="ORF">F7D14_19440</name>
</gene>
<dbReference type="AlphaFoldDB" id="A0A6B8M603"/>
<evidence type="ECO:0008006" key="4">
    <source>
        <dbReference type="Google" id="ProtNLM"/>
    </source>
</evidence>
<proteinExistence type="predicted"/>
<dbReference type="Proteomes" id="UP000422569">
    <property type="component" value="Chromosome"/>
</dbReference>
<evidence type="ECO:0000256" key="1">
    <source>
        <dbReference type="SAM" id="SignalP"/>
    </source>
</evidence>
<name>A0A6B8M603_9HYPH</name>
<sequence>MPRRWLPTVLFVLALAVQAFLPVANGVAAARGVDVHGLSEICLKAGSPGHDHGPAGHAHGTHDCALCQAFCDGVAPVAAKPVLLGMAPVQWRDIRWTVADRALPAPPRDYDRQARAPPSFS</sequence>